<reference evidence="1" key="1">
    <citation type="submission" date="2020-07" db="EMBL/GenBank/DDBJ databases">
        <title>Multicomponent nature underlies the extraordinary mechanical properties of spider dragline silk.</title>
        <authorList>
            <person name="Kono N."/>
            <person name="Nakamura H."/>
            <person name="Mori M."/>
            <person name="Yoshida Y."/>
            <person name="Ohtoshi R."/>
            <person name="Malay A.D."/>
            <person name="Moran D.A.P."/>
            <person name="Tomita M."/>
            <person name="Numata K."/>
            <person name="Arakawa K."/>
        </authorList>
    </citation>
    <scope>NUCLEOTIDE SEQUENCE</scope>
</reference>
<sequence>MLNFILSLEHLALIKIAVDIYNDPEIRAFENDSYSITAMPMEKLEPLVKKKMPDLDIFPRVQKRIIGLMRPISYEIITWLQDHHDILEIKTLEPAIKFSWKSNGTIDRMKTAKNFMRSEHFSILLRFRMACVYWSEEDARRLWNEMHPSERRYHCDSYICDHKPVWDTIMIEWTSYLESESEDWTQFPFHRPLSFYCREGAALQGNIFHHLSPRERMHVFKEVMAESPVYKKRFCLSQMTAKEREEIIAKEPFQILRTFLNWPLQLKFLEMAESIMMQLTKQHFYCLLHEIISEKIKIQWNDFDYVYLLQWLWERSPYHFKQYVAQKEFFKFLMKALNHDYSVPFLEECPCYKQ</sequence>
<protein>
    <submittedName>
        <fullName evidence="1">Uncharacterized protein</fullName>
    </submittedName>
</protein>
<comment type="caution">
    <text evidence="1">The sequence shown here is derived from an EMBL/GenBank/DDBJ whole genome shotgun (WGS) entry which is preliminary data.</text>
</comment>
<evidence type="ECO:0000313" key="2">
    <source>
        <dbReference type="Proteomes" id="UP000887116"/>
    </source>
</evidence>
<dbReference type="Proteomes" id="UP000887116">
    <property type="component" value="Unassembled WGS sequence"/>
</dbReference>
<keyword evidence="2" id="KW-1185">Reference proteome</keyword>
<gene>
    <name evidence="1" type="primary">NCL1_48578</name>
    <name evidence="1" type="ORF">TNCT_440281</name>
</gene>
<dbReference type="OrthoDB" id="6407690at2759"/>
<organism evidence="1 2">
    <name type="scientific">Trichonephila clavata</name>
    <name type="common">Joro spider</name>
    <name type="synonym">Nephila clavata</name>
    <dbReference type="NCBI Taxonomy" id="2740835"/>
    <lineage>
        <taxon>Eukaryota</taxon>
        <taxon>Metazoa</taxon>
        <taxon>Ecdysozoa</taxon>
        <taxon>Arthropoda</taxon>
        <taxon>Chelicerata</taxon>
        <taxon>Arachnida</taxon>
        <taxon>Araneae</taxon>
        <taxon>Araneomorphae</taxon>
        <taxon>Entelegynae</taxon>
        <taxon>Araneoidea</taxon>
        <taxon>Nephilidae</taxon>
        <taxon>Trichonephila</taxon>
    </lineage>
</organism>
<proteinExistence type="predicted"/>
<evidence type="ECO:0000313" key="1">
    <source>
        <dbReference type="EMBL" id="GFR15885.1"/>
    </source>
</evidence>
<dbReference type="EMBL" id="BMAO01007427">
    <property type="protein sequence ID" value="GFR15885.1"/>
    <property type="molecule type" value="Genomic_DNA"/>
</dbReference>
<accession>A0A8X6J1J5</accession>
<name>A0A8X6J1J5_TRICU</name>
<dbReference type="AlphaFoldDB" id="A0A8X6J1J5"/>